<proteinExistence type="inferred from homology"/>
<dbReference type="Pfam" id="PF02223">
    <property type="entry name" value="Thymidylate_kin"/>
    <property type="match status" value="1"/>
</dbReference>
<dbReference type="GO" id="GO:0005829">
    <property type="term" value="C:cytosol"/>
    <property type="evidence" value="ECO:0007669"/>
    <property type="project" value="TreeGrafter"/>
</dbReference>
<evidence type="ECO:0000256" key="1">
    <source>
        <dbReference type="ARBA" id="ARBA00009776"/>
    </source>
</evidence>
<reference evidence="13 14" key="1">
    <citation type="submission" date="2013-08" db="EMBL/GenBank/DDBJ databases">
        <authorList>
            <person name="Weinstock G."/>
            <person name="Sodergren E."/>
            <person name="Wylie T."/>
            <person name="Fulton L."/>
            <person name="Fulton R."/>
            <person name="Fronick C."/>
            <person name="O'Laughlin M."/>
            <person name="Godfrey J."/>
            <person name="Miner T."/>
            <person name="Herter B."/>
            <person name="Appelbaum E."/>
            <person name="Cordes M."/>
            <person name="Lek S."/>
            <person name="Wollam A."/>
            <person name="Pepin K.H."/>
            <person name="Palsikar V.B."/>
            <person name="Mitreva M."/>
            <person name="Wilson R.K."/>
        </authorList>
    </citation>
    <scope>NUCLEOTIDE SEQUENCE [LARGE SCALE GENOMIC DNA]</scope>
    <source>
        <strain evidence="13 14">ATCC 12856</strain>
    </source>
</reference>
<dbReference type="AlphaFoldDB" id="U1Y9I7"/>
<dbReference type="HOGENOM" id="CLU_049131_0_2_9"/>
<comment type="function">
    <text evidence="10 11">Phosphorylation of dTMP to form dTDP in both de novo and salvage pathways of dTTP synthesis.</text>
</comment>
<evidence type="ECO:0000313" key="14">
    <source>
        <dbReference type="Proteomes" id="UP000016511"/>
    </source>
</evidence>
<evidence type="ECO:0000256" key="8">
    <source>
        <dbReference type="ARBA" id="ARBA00022840"/>
    </source>
</evidence>
<dbReference type="EC" id="2.7.4.9" evidence="2 11"/>
<evidence type="ECO:0000256" key="3">
    <source>
        <dbReference type="ARBA" id="ARBA00017144"/>
    </source>
</evidence>
<evidence type="ECO:0000256" key="6">
    <source>
        <dbReference type="ARBA" id="ARBA00022741"/>
    </source>
</evidence>
<dbReference type="STRING" id="649747.HMPREF0083_03179"/>
<evidence type="ECO:0000256" key="7">
    <source>
        <dbReference type="ARBA" id="ARBA00022777"/>
    </source>
</evidence>
<comment type="catalytic activity">
    <reaction evidence="9 11">
        <text>dTMP + ATP = dTDP + ADP</text>
        <dbReference type="Rhea" id="RHEA:13517"/>
        <dbReference type="ChEBI" id="CHEBI:30616"/>
        <dbReference type="ChEBI" id="CHEBI:58369"/>
        <dbReference type="ChEBI" id="CHEBI:63528"/>
        <dbReference type="ChEBI" id="CHEBI:456216"/>
        <dbReference type="EC" id="2.7.4.9"/>
    </reaction>
</comment>
<evidence type="ECO:0000256" key="10">
    <source>
        <dbReference type="ARBA" id="ARBA00057735"/>
    </source>
</evidence>
<protein>
    <recommendedName>
        <fullName evidence="3 11">Thymidylate kinase</fullName>
        <ecNumber evidence="2 11">2.7.4.9</ecNumber>
    </recommendedName>
    <alternativeName>
        <fullName evidence="11">dTMP kinase</fullName>
    </alternativeName>
</protein>
<gene>
    <name evidence="11" type="primary">tmk</name>
    <name evidence="13" type="ORF">HMPREF0083_03179</name>
</gene>
<keyword evidence="5 11" id="KW-0545">Nucleotide biosynthesis</keyword>
<comment type="caution">
    <text evidence="13">The sequence shown here is derived from an EMBL/GenBank/DDBJ whole genome shotgun (WGS) entry which is preliminary data.</text>
</comment>
<dbReference type="PANTHER" id="PTHR10344">
    <property type="entry name" value="THYMIDYLATE KINASE"/>
    <property type="match status" value="1"/>
</dbReference>
<dbReference type="GO" id="GO:0004798">
    <property type="term" value="F:dTMP kinase activity"/>
    <property type="evidence" value="ECO:0007669"/>
    <property type="project" value="UniProtKB-UniRule"/>
</dbReference>
<keyword evidence="7 11" id="KW-0418">Kinase</keyword>
<dbReference type="GO" id="GO:0005524">
    <property type="term" value="F:ATP binding"/>
    <property type="evidence" value="ECO:0007669"/>
    <property type="project" value="UniProtKB-UniRule"/>
</dbReference>
<dbReference type="Gene3D" id="3.40.50.300">
    <property type="entry name" value="P-loop containing nucleotide triphosphate hydrolases"/>
    <property type="match status" value="1"/>
</dbReference>
<comment type="similarity">
    <text evidence="1 11">Belongs to the thymidylate kinase family.</text>
</comment>
<dbReference type="EMBL" id="AWSJ01000190">
    <property type="protein sequence ID" value="ERI08792.1"/>
    <property type="molecule type" value="Genomic_DNA"/>
</dbReference>
<accession>U1Y9I7</accession>
<feature type="domain" description="Thymidylate kinase-like" evidence="12">
    <location>
        <begin position="11"/>
        <end position="204"/>
    </location>
</feature>
<keyword evidence="6 11" id="KW-0547">Nucleotide-binding</keyword>
<evidence type="ECO:0000256" key="5">
    <source>
        <dbReference type="ARBA" id="ARBA00022727"/>
    </source>
</evidence>
<dbReference type="GO" id="GO:0006235">
    <property type="term" value="P:dTTP biosynthetic process"/>
    <property type="evidence" value="ECO:0007669"/>
    <property type="project" value="UniProtKB-UniRule"/>
</dbReference>
<dbReference type="FunFam" id="3.40.50.300:FF:000225">
    <property type="entry name" value="Thymidylate kinase"/>
    <property type="match status" value="1"/>
</dbReference>
<name>U1Y9I7_ANEAE</name>
<dbReference type="GO" id="GO:0006227">
    <property type="term" value="P:dUDP biosynthetic process"/>
    <property type="evidence" value="ECO:0007669"/>
    <property type="project" value="TreeGrafter"/>
</dbReference>
<dbReference type="PANTHER" id="PTHR10344:SF4">
    <property type="entry name" value="UMP-CMP KINASE 2, MITOCHONDRIAL"/>
    <property type="match status" value="1"/>
</dbReference>
<keyword evidence="14" id="KW-1185">Reference proteome</keyword>
<keyword evidence="4 11" id="KW-0808">Transferase</keyword>
<evidence type="ECO:0000259" key="12">
    <source>
        <dbReference type="Pfam" id="PF02223"/>
    </source>
</evidence>
<feature type="binding site" evidence="11">
    <location>
        <begin position="13"/>
        <end position="20"/>
    </location>
    <ligand>
        <name>ATP</name>
        <dbReference type="ChEBI" id="CHEBI:30616"/>
    </ligand>
</feature>
<dbReference type="InterPro" id="IPR027417">
    <property type="entry name" value="P-loop_NTPase"/>
</dbReference>
<evidence type="ECO:0000313" key="13">
    <source>
        <dbReference type="EMBL" id="ERI08792.1"/>
    </source>
</evidence>
<dbReference type="InterPro" id="IPR018094">
    <property type="entry name" value="Thymidylate_kinase"/>
</dbReference>
<dbReference type="NCBIfam" id="TIGR00041">
    <property type="entry name" value="DTMP_kinase"/>
    <property type="match status" value="1"/>
</dbReference>
<sequence>MQPLRGCFVTFEGTDGSGKTTQIKLLYSFLREKGYDVMLTREPGGTNISDSIRALLLDPQNREMKKETEVLLYAASRAQHVREKIIPALERGVIVLCDRFVDASLAYQGYGLELPLEKIMEINRFATGGLTPDITYFLDLPSEISRERLQRRFSLHEGPDRIESKPDEYHQKVKQGFSAICSENEDRIVKINAARDIDTLHEAIRVHFLSYLAANTLTPSFLSQSDEQ</sequence>
<dbReference type="HAMAP" id="MF_00165">
    <property type="entry name" value="Thymidylate_kinase"/>
    <property type="match status" value="1"/>
</dbReference>
<dbReference type="CDD" id="cd01672">
    <property type="entry name" value="TMPK"/>
    <property type="match status" value="1"/>
</dbReference>
<keyword evidence="8 11" id="KW-0067">ATP-binding</keyword>
<dbReference type="InterPro" id="IPR039430">
    <property type="entry name" value="Thymidylate_kin-like_dom"/>
</dbReference>
<dbReference type="eggNOG" id="COG0125">
    <property type="taxonomic scope" value="Bacteria"/>
</dbReference>
<organism evidence="13 14">
    <name type="scientific">Aneurinibacillus aneurinilyticus ATCC 12856</name>
    <dbReference type="NCBI Taxonomy" id="649747"/>
    <lineage>
        <taxon>Bacteria</taxon>
        <taxon>Bacillati</taxon>
        <taxon>Bacillota</taxon>
        <taxon>Bacilli</taxon>
        <taxon>Bacillales</taxon>
        <taxon>Paenibacillaceae</taxon>
        <taxon>Aneurinibacillus group</taxon>
        <taxon>Aneurinibacillus</taxon>
    </lineage>
</organism>
<dbReference type="PATRIC" id="fig|649747.3.peg.2879"/>
<dbReference type="Proteomes" id="UP000016511">
    <property type="component" value="Unassembled WGS sequence"/>
</dbReference>
<evidence type="ECO:0000256" key="2">
    <source>
        <dbReference type="ARBA" id="ARBA00012980"/>
    </source>
</evidence>
<evidence type="ECO:0000256" key="9">
    <source>
        <dbReference type="ARBA" id="ARBA00048743"/>
    </source>
</evidence>
<dbReference type="SUPFAM" id="SSF52540">
    <property type="entry name" value="P-loop containing nucleoside triphosphate hydrolases"/>
    <property type="match status" value="1"/>
</dbReference>
<evidence type="ECO:0000256" key="11">
    <source>
        <dbReference type="HAMAP-Rule" id="MF_00165"/>
    </source>
</evidence>
<dbReference type="GO" id="GO:0006233">
    <property type="term" value="P:dTDP biosynthetic process"/>
    <property type="evidence" value="ECO:0007669"/>
    <property type="project" value="InterPro"/>
</dbReference>
<evidence type="ECO:0000256" key="4">
    <source>
        <dbReference type="ARBA" id="ARBA00022679"/>
    </source>
</evidence>